<evidence type="ECO:0000256" key="1">
    <source>
        <dbReference type="SAM" id="SignalP"/>
    </source>
</evidence>
<evidence type="ECO:0000313" key="3">
    <source>
        <dbReference type="Proteomes" id="UP000706891"/>
    </source>
</evidence>
<comment type="caution">
    <text evidence="2">The sequence shown here is derived from an EMBL/GenBank/DDBJ whole genome shotgun (WGS) entry which is preliminary data.</text>
</comment>
<gene>
    <name evidence="2" type="ORF">H6A34_06560</name>
</gene>
<dbReference type="CDD" id="cd13121">
    <property type="entry name" value="BF2867_like_C"/>
    <property type="match status" value="1"/>
</dbReference>
<protein>
    <submittedName>
        <fullName evidence="2">Fimbrillin family protein</fullName>
    </submittedName>
</protein>
<sequence length="309" mass="33157">MKKKKLWILLLTTVILCSCSSGNDGATDTPDTPTPPTAEERLSIHIGTAVNDREDTRVTDLAFEAGDQIGLYVANRNSDGTPATLKPTGNHVDNMRFTYDGTWTPDTPIYWADNKTNADLYIYYPYTTTVTDVKAMPFNVSADQSSEAAYKAGDVIIGSKKNVSPTESTVIIDARHAMSQMLIELAPGNGFTAESLAEADINVRINGIKTNATIDLAAGTVAATGEPTAITPMKSGDGYKALIVPQSVADGNLLTVTADGREYNLKKGMTFESGKRYRFTVTLGKTSDGVNVTIDQWEDDGTDYGGTAE</sequence>
<dbReference type="AlphaFoldDB" id="A0A938WUQ8"/>
<proteinExistence type="predicted"/>
<reference evidence="2" key="1">
    <citation type="submission" date="2020-08" db="EMBL/GenBank/DDBJ databases">
        <authorList>
            <person name="Cejkova D."/>
            <person name="Kubasova T."/>
            <person name="Jahodarova E."/>
            <person name="Rychlik I."/>
        </authorList>
    </citation>
    <scope>NUCLEOTIDE SEQUENCE</scope>
    <source>
        <strain evidence="2">An824</strain>
    </source>
</reference>
<dbReference type="InterPro" id="IPR025049">
    <property type="entry name" value="Mfa-like_1"/>
</dbReference>
<dbReference type="PROSITE" id="PS51257">
    <property type="entry name" value="PROKAR_LIPOPROTEIN"/>
    <property type="match status" value="1"/>
</dbReference>
<keyword evidence="1" id="KW-0732">Signal</keyword>
<dbReference type="RefSeq" id="WP_205104292.1">
    <property type="nucleotide sequence ID" value="NZ_JACJJG010000025.1"/>
</dbReference>
<dbReference type="Pfam" id="PF13149">
    <property type="entry name" value="Mfa_like_1"/>
    <property type="match status" value="1"/>
</dbReference>
<dbReference type="Proteomes" id="UP000706891">
    <property type="component" value="Unassembled WGS sequence"/>
</dbReference>
<feature type="chain" id="PRO_5037486396" evidence="1">
    <location>
        <begin position="27"/>
        <end position="309"/>
    </location>
</feature>
<accession>A0A938WUQ8</accession>
<feature type="signal peptide" evidence="1">
    <location>
        <begin position="1"/>
        <end position="26"/>
    </location>
</feature>
<keyword evidence="3" id="KW-1185">Reference proteome</keyword>
<dbReference type="CDD" id="cd13120">
    <property type="entry name" value="BF2867_like_N"/>
    <property type="match status" value="1"/>
</dbReference>
<dbReference type="EMBL" id="JACJJG010000025">
    <property type="protein sequence ID" value="MBM6673534.1"/>
    <property type="molecule type" value="Genomic_DNA"/>
</dbReference>
<name>A0A938WUQ8_9BACT</name>
<dbReference type="Gene3D" id="2.60.40.2630">
    <property type="match status" value="1"/>
</dbReference>
<dbReference type="InterPro" id="IPR042278">
    <property type="entry name" value="Mfa-like_1_N"/>
</dbReference>
<organism evidence="2 3">
    <name type="scientific">Marseilla massiliensis</name>
    <dbReference type="NCBI Taxonomy" id="1841864"/>
    <lineage>
        <taxon>Bacteria</taxon>
        <taxon>Pseudomonadati</taxon>
        <taxon>Bacteroidota</taxon>
        <taxon>Bacteroidia</taxon>
        <taxon>Bacteroidales</taxon>
        <taxon>Prevotellaceae</taxon>
        <taxon>Marseilla</taxon>
    </lineage>
</organism>
<reference evidence="2" key="2">
    <citation type="journal article" date="2021" name="Sci. Rep.">
        <title>The distribution of antibiotic resistance genes in chicken gut microbiota commensals.</title>
        <authorList>
            <person name="Juricova H."/>
            <person name="Matiasovicova J."/>
            <person name="Kubasova T."/>
            <person name="Cejkova D."/>
            <person name="Rychlik I."/>
        </authorList>
    </citation>
    <scope>NUCLEOTIDE SEQUENCE</scope>
    <source>
        <strain evidence="2">An824</strain>
    </source>
</reference>
<dbReference type="Gene3D" id="2.60.40.2620">
    <property type="entry name" value="Fimbrillin-like"/>
    <property type="match status" value="1"/>
</dbReference>
<evidence type="ECO:0000313" key="2">
    <source>
        <dbReference type="EMBL" id="MBM6673534.1"/>
    </source>
</evidence>